<keyword evidence="4" id="KW-1185">Reference proteome</keyword>
<protein>
    <recommendedName>
        <fullName evidence="2">Schizont-infected cell agglutination extracellular alpha domain-containing protein</fullName>
    </recommendedName>
</protein>
<evidence type="ECO:0000313" key="3">
    <source>
        <dbReference type="EMBL" id="KJP84967.1"/>
    </source>
</evidence>
<dbReference type="EMBL" id="KQ001768">
    <property type="protein sequence ID" value="KJP84967.1"/>
    <property type="molecule type" value="Genomic_DNA"/>
</dbReference>
<evidence type="ECO:0000256" key="1">
    <source>
        <dbReference type="SAM" id="MobiDB-lite"/>
    </source>
</evidence>
<evidence type="ECO:0000313" key="4">
    <source>
        <dbReference type="Proteomes" id="UP000054561"/>
    </source>
</evidence>
<reference evidence="3 4" key="1">
    <citation type="submission" date="2014-03" db="EMBL/GenBank/DDBJ databases">
        <title>The Genome Sequence of Plasmodium fragile nilgiri.</title>
        <authorList>
            <consortium name="The Broad Institute Genomics Platform"/>
            <consortium name="The Broad Institute Genome Sequencing Center for Infectious Disease"/>
            <person name="Neafsey D."/>
            <person name="Duraisingh M."/>
            <person name="Young S.K."/>
            <person name="Zeng Q."/>
            <person name="Gargeya S."/>
            <person name="Abouelleil A."/>
            <person name="Alvarado L."/>
            <person name="Chapman S.B."/>
            <person name="Gainer-Dewar J."/>
            <person name="Goldberg J."/>
            <person name="Griggs A."/>
            <person name="Gujja S."/>
            <person name="Hansen M."/>
            <person name="Howarth C."/>
            <person name="Imamovic A."/>
            <person name="Larimer J."/>
            <person name="Pearson M."/>
            <person name="Poon T.W."/>
            <person name="Priest M."/>
            <person name="Roberts A."/>
            <person name="Saif S."/>
            <person name="Shea T."/>
            <person name="Sykes S."/>
            <person name="Wortman J."/>
            <person name="Nusbaum C."/>
            <person name="Birren B."/>
        </authorList>
    </citation>
    <scope>NUCLEOTIDE SEQUENCE [LARGE SCALE GENOMIC DNA]</scope>
    <source>
        <strain evidence="4">nilgiri</strain>
    </source>
</reference>
<sequence>MGNGNYEKDIRDFLGAWSDYLQRRGINDGQGYWTQLMREVSIIFQEVTSTITQRSGENASICGSIYTGAQPNMSTCKSRCHEIANLMLYIKGYSYSKGTWTTRRADHTRRAPFTEYLRCTLGTEVLLQLYGQTSDHREIIEKVEQHMRNTDAPGHTHYAPGVCEGRDYGEVIFGVGGIGPGLQQRINEWQQGLPGGKTRSTHGTGQQCAWAHREREDSEQKCNEQSVQTPQDSELMRSIKYWAHTTMFRRVTPVLDDMQKEEASKKKCELEKKIKEGVQKVKEKVNPKRVKPAPAKPAPPPVDGGKKPVKPVAPQPASTAVATTDGKPTTTGPGATTTTSVGGGGKTGKAGGATPGGGKEKAPKATTATEDNCAWRSVMDTGHSGLHVKGIYSSEQLQALKTVLQEFSDYMDKNKEHMDTWGTNCENYGWDDFPQQHGHTIGQRVADVVRCRLMTLALFFANQHGHDGNSGKAQNTDDDKLYERFRCELANVFGYMLKTMYCKKQGTWKRGVEYAWKTVQQMGKDEKTGAVTISGPVMEGRCTECGYDIEKRGVRVVDGAMVNLLIHEGNLMGRIGQLENSTDCSEKWEEYKSGPGRTDGDGNVDWQKIPEVTTTETEIIEKTKEAVTQIATEIDTEIAKNKALITTDAVAVAAATSVDYGSNNSIGSGSGSGDDECGP</sequence>
<gene>
    <name evidence="3" type="ORF">AK88_05406</name>
</gene>
<dbReference type="Pfam" id="PF12887">
    <property type="entry name" value="SICA_alpha"/>
    <property type="match status" value="1"/>
</dbReference>
<dbReference type="GeneID" id="24270720"/>
<dbReference type="Proteomes" id="UP000054561">
    <property type="component" value="Unassembled WGS sequence"/>
</dbReference>
<proteinExistence type="predicted"/>
<name>A0A0D9QDP9_PLAFR</name>
<dbReference type="RefSeq" id="XP_012338431.1">
    <property type="nucleotide sequence ID" value="XM_012483008.1"/>
</dbReference>
<dbReference type="AlphaFoldDB" id="A0A0D9QDP9"/>
<feature type="compositionally biased region" description="Low complexity" evidence="1">
    <location>
        <begin position="310"/>
        <end position="340"/>
    </location>
</feature>
<accession>A0A0D9QDP9</accession>
<feature type="region of interest" description="Disordered" evidence="1">
    <location>
        <begin position="659"/>
        <end position="679"/>
    </location>
</feature>
<feature type="domain" description="Schizont-infected cell agglutination extracellular alpha" evidence="2">
    <location>
        <begin position="12"/>
        <end position="181"/>
    </location>
</feature>
<dbReference type="InterPro" id="IPR024290">
    <property type="entry name" value="SICA_extracell_a"/>
</dbReference>
<feature type="compositionally biased region" description="Gly residues" evidence="1">
    <location>
        <begin position="341"/>
        <end position="357"/>
    </location>
</feature>
<dbReference type="VEuPathDB" id="PlasmoDB:AK88_05406"/>
<feature type="region of interest" description="Disordered" evidence="1">
    <location>
        <begin position="279"/>
        <end position="368"/>
    </location>
</feature>
<evidence type="ECO:0000259" key="2">
    <source>
        <dbReference type="Pfam" id="PF12887"/>
    </source>
</evidence>
<organism evidence="3 4">
    <name type="scientific">Plasmodium fragile</name>
    <dbReference type="NCBI Taxonomy" id="5857"/>
    <lineage>
        <taxon>Eukaryota</taxon>
        <taxon>Sar</taxon>
        <taxon>Alveolata</taxon>
        <taxon>Apicomplexa</taxon>
        <taxon>Aconoidasida</taxon>
        <taxon>Haemosporida</taxon>
        <taxon>Plasmodiidae</taxon>
        <taxon>Plasmodium</taxon>
        <taxon>Plasmodium (Plasmodium)</taxon>
    </lineage>
</organism>